<dbReference type="HOGENOM" id="CLU_158569_0_0_5"/>
<dbReference type="Pfam" id="PF07238">
    <property type="entry name" value="PilZ"/>
    <property type="match status" value="1"/>
</dbReference>
<evidence type="ECO:0000313" key="2">
    <source>
        <dbReference type="EMBL" id="ABJ08018.1"/>
    </source>
</evidence>
<dbReference type="InterPro" id="IPR009875">
    <property type="entry name" value="PilZ_domain"/>
</dbReference>
<dbReference type="GO" id="GO:0035438">
    <property type="term" value="F:cyclic-di-GMP binding"/>
    <property type="evidence" value="ECO:0007669"/>
    <property type="project" value="InterPro"/>
</dbReference>
<accession>Q07J66</accession>
<dbReference type="SUPFAM" id="SSF141371">
    <property type="entry name" value="PilZ domain-like"/>
    <property type="match status" value="1"/>
</dbReference>
<dbReference type="AlphaFoldDB" id="Q07J66"/>
<sequence>MIERRRAVRTISYLPSYVRVLASDSYIDCTVLDISETGAKVSVASPVTKDALIELHIPAKGQVLSATVVWSDGAELGASFQSVYSVEETAAALLRFATQLQAP</sequence>
<organism evidence="2">
    <name type="scientific">Rhodopseudomonas palustris (strain BisA53)</name>
    <dbReference type="NCBI Taxonomy" id="316055"/>
    <lineage>
        <taxon>Bacteria</taxon>
        <taxon>Pseudomonadati</taxon>
        <taxon>Pseudomonadota</taxon>
        <taxon>Alphaproteobacteria</taxon>
        <taxon>Hyphomicrobiales</taxon>
        <taxon>Nitrobacteraceae</taxon>
        <taxon>Rhodopseudomonas</taxon>
    </lineage>
</organism>
<dbReference type="EMBL" id="CP000463">
    <property type="protein sequence ID" value="ABJ08018.1"/>
    <property type="molecule type" value="Genomic_DNA"/>
</dbReference>
<protein>
    <submittedName>
        <fullName evidence="2">Type IV pilus assembly PilZ</fullName>
    </submittedName>
</protein>
<reference evidence="2" key="1">
    <citation type="submission" date="2006-09" db="EMBL/GenBank/DDBJ databases">
        <title>Complete sequence of Rhodopseudomonas palustris BisA53.</title>
        <authorList>
            <consortium name="US DOE Joint Genome Institute"/>
            <person name="Copeland A."/>
            <person name="Lucas S."/>
            <person name="Lapidus A."/>
            <person name="Barry K."/>
            <person name="Detter J.C."/>
            <person name="Glavina del Rio T."/>
            <person name="Hammon N."/>
            <person name="Israni S."/>
            <person name="Dalin E."/>
            <person name="Tice H."/>
            <person name="Pitluck S."/>
            <person name="Chain P."/>
            <person name="Malfatti S."/>
            <person name="Shin M."/>
            <person name="Vergez L."/>
            <person name="Schmutz J."/>
            <person name="Larimer F."/>
            <person name="Land M."/>
            <person name="Hauser L."/>
            <person name="Pelletier D.A."/>
            <person name="Kyrpides N."/>
            <person name="Kim E."/>
            <person name="Harwood C.S."/>
            <person name="Oda Y."/>
            <person name="Richardson P."/>
        </authorList>
    </citation>
    <scope>NUCLEOTIDE SEQUENCE [LARGE SCALE GENOMIC DNA]</scope>
    <source>
        <strain evidence="2">BisA53</strain>
    </source>
</reference>
<dbReference type="KEGG" id="rpe:RPE_4092"/>
<gene>
    <name evidence="2" type="ordered locus">RPE_4092</name>
</gene>
<dbReference type="OrthoDB" id="8232853at2"/>
<proteinExistence type="predicted"/>
<dbReference type="Gene3D" id="2.40.10.220">
    <property type="entry name" value="predicted glycosyltransferase like domains"/>
    <property type="match status" value="1"/>
</dbReference>
<name>Q07J66_RHOP5</name>
<evidence type="ECO:0000259" key="1">
    <source>
        <dbReference type="Pfam" id="PF07238"/>
    </source>
</evidence>
<feature type="domain" description="PilZ" evidence="1">
    <location>
        <begin position="3"/>
        <end position="88"/>
    </location>
</feature>